<evidence type="ECO:0000313" key="4">
    <source>
        <dbReference type="Proteomes" id="UP000578077"/>
    </source>
</evidence>
<dbReference type="PROSITE" id="PS51318">
    <property type="entry name" value="TAT"/>
    <property type="match status" value="1"/>
</dbReference>
<name>A0A841EFT8_9ACTN</name>
<accession>A0A841EFT8</accession>
<evidence type="ECO:0000313" key="3">
    <source>
        <dbReference type="EMBL" id="MBB5998281.1"/>
    </source>
</evidence>
<dbReference type="Proteomes" id="UP000578077">
    <property type="component" value="Unassembled WGS sequence"/>
</dbReference>
<keyword evidence="4" id="KW-1185">Reference proteome</keyword>
<proteinExistence type="predicted"/>
<evidence type="ECO:0000256" key="1">
    <source>
        <dbReference type="SAM" id="SignalP"/>
    </source>
</evidence>
<dbReference type="Pfam" id="PF14016">
    <property type="entry name" value="DUF4232"/>
    <property type="match status" value="1"/>
</dbReference>
<feature type="signal peptide" evidence="1">
    <location>
        <begin position="1"/>
        <end position="36"/>
    </location>
</feature>
<dbReference type="AlphaFoldDB" id="A0A841EFT8"/>
<dbReference type="RefSeq" id="WP_184634407.1">
    <property type="nucleotide sequence ID" value="NZ_BAABKT010000014.1"/>
</dbReference>
<dbReference type="InterPro" id="IPR025326">
    <property type="entry name" value="DUF4232"/>
</dbReference>
<organism evidence="3 4">
    <name type="scientific">Streptomonospora salina</name>
    <dbReference type="NCBI Taxonomy" id="104205"/>
    <lineage>
        <taxon>Bacteria</taxon>
        <taxon>Bacillati</taxon>
        <taxon>Actinomycetota</taxon>
        <taxon>Actinomycetes</taxon>
        <taxon>Streptosporangiales</taxon>
        <taxon>Nocardiopsidaceae</taxon>
        <taxon>Streptomonospora</taxon>
    </lineage>
</organism>
<reference evidence="3 4" key="1">
    <citation type="submission" date="2020-08" db="EMBL/GenBank/DDBJ databases">
        <title>Sequencing the genomes of 1000 actinobacteria strains.</title>
        <authorList>
            <person name="Klenk H.-P."/>
        </authorList>
    </citation>
    <scope>NUCLEOTIDE SEQUENCE [LARGE SCALE GENOMIC DNA]</scope>
    <source>
        <strain evidence="3 4">DSM 44593</strain>
    </source>
</reference>
<feature type="chain" id="PRO_5032365429" description="DUF4232 domain-containing protein" evidence="1">
    <location>
        <begin position="37"/>
        <end position="191"/>
    </location>
</feature>
<evidence type="ECO:0000259" key="2">
    <source>
        <dbReference type="Pfam" id="PF14016"/>
    </source>
</evidence>
<protein>
    <recommendedName>
        <fullName evidence="2">DUF4232 domain-containing protein</fullName>
    </recommendedName>
</protein>
<dbReference type="InterPro" id="IPR006311">
    <property type="entry name" value="TAT_signal"/>
</dbReference>
<gene>
    <name evidence="3" type="ORF">HNR25_002032</name>
</gene>
<comment type="caution">
    <text evidence="3">The sequence shown here is derived from an EMBL/GenBank/DDBJ whole genome shotgun (WGS) entry which is preliminary data.</text>
</comment>
<feature type="domain" description="DUF4232" evidence="2">
    <location>
        <begin position="80"/>
        <end position="148"/>
    </location>
</feature>
<sequence length="191" mass="19756">MSVFTAASRRTAGLRTAAVAGAALPALVAGAPLAAADPGGYASAESVPACESHHVKVIENGRHGAAGTIAFELALLHIFDGSGACLMPGSVDVRWIDVDGEQVGSWAVQRGEPGEPFVLDEGESAEFTMYHHRARNHDPQECEPTEVYGIEYFVGPDGEGGRAGMGPGIYVCADTEIEGTSLSPVTPGPHD</sequence>
<keyword evidence="1" id="KW-0732">Signal</keyword>
<dbReference type="EMBL" id="JACHLY010000001">
    <property type="protein sequence ID" value="MBB5998281.1"/>
    <property type="molecule type" value="Genomic_DNA"/>
</dbReference>